<reference evidence="2" key="1">
    <citation type="submission" date="2023-08" db="EMBL/GenBank/DDBJ databases">
        <title>Chromosome-level Genome Assembly of mud carp (Cirrhinus molitorella).</title>
        <authorList>
            <person name="Liu H."/>
        </authorList>
    </citation>
    <scope>NUCLEOTIDE SEQUENCE</scope>
    <source>
        <strain evidence="2">Prfri</strain>
        <tissue evidence="2">Muscle</tissue>
    </source>
</reference>
<evidence type="ECO:0000256" key="1">
    <source>
        <dbReference type="SAM" id="MobiDB-lite"/>
    </source>
</evidence>
<dbReference type="EMBL" id="JAUYZG010000022">
    <property type="protein sequence ID" value="KAK2872578.1"/>
    <property type="molecule type" value="Genomic_DNA"/>
</dbReference>
<evidence type="ECO:0000313" key="3">
    <source>
        <dbReference type="Proteomes" id="UP001187343"/>
    </source>
</evidence>
<evidence type="ECO:0000313" key="2">
    <source>
        <dbReference type="EMBL" id="KAK2872578.1"/>
    </source>
</evidence>
<protein>
    <submittedName>
        <fullName evidence="2">Uncharacterized protein</fullName>
    </submittedName>
</protein>
<name>A0AA88P6P9_9TELE</name>
<keyword evidence="3" id="KW-1185">Reference proteome</keyword>
<dbReference type="Proteomes" id="UP001187343">
    <property type="component" value="Unassembled WGS sequence"/>
</dbReference>
<comment type="caution">
    <text evidence="2">The sequence shown here is derived from an EMBL/GenBank/DDBJ whole genome shotgun (WGS) entry which is preliminary data.</text>
</comment>
<feature type="compositionally biased region" description="Basic residues" evidence="1">
    <location>
        <begin position="1"/>
        <end position="11"/>
    </location>
</feature>
<organism evidence="2 3">
    <name type="scientific">Cirrhinus molitorella</name>
    <name type="common">mud carp</name>
    <dbReference type="NCBI Taxonomy" id="172907"/>
    <lineage>
        <taxon>Eukaryota</taxon>
        <taxon>Metazoa</taxon>
        <taxon>Chordata</taxon>
        <taxon>Craniata</taxon>
        <taxon>Vertebrata</taxon>
        <taxon>Euteleostomi</taxon>
        <taxon>Actinopterygii</taxon>
        <taxon>Neopterygii</taxon>
        <taxon>Teleostei</taxon>
        <taxon>Ostariophysi</taxon>
        <taxon>Cypriniformes</taxon>
        <taxon>Cyprinidae</taxon>
        <taxon>Labeoninae</taxon>
        <taxon>Labeonini</taxon>
        <taxon>Cirrhinus</taxon>
    </lineage>
</organism>
<sequence>MTPIKRSRSLQRMKSPSSPGDESGHSDSCVHLIPPPPLFPPLTLSYSSLATSPSIISAGHCCVRSVQKVNSAED</sequence>
<feature type="region of interest" description="Disordered" evidence="1">
    <location>
        <begin position="1"/>
        <end position="32"/>
    </location>
</feature>
<proteinExistence type="predicted"/>
<dbReference type="AlphaFoldDB" id="A0AA88P6P9"/>
<accession>A0AA88P6P9</accession>
<gene>
    <name evidence="2" type="ORF">Q8A67_022475</name>
</gene>